<keyword evidence="1" id="KW-0808">Transferase</keyword>
<keyword evidence="4" id="KW-0067">ATP-binding</keyword>
<dbReference type="Proteomes" id="UP000600547">
    <property type="component" value="Unassembled WGS sequence"/>
</dbReference>
<dbReference type="Gene3D" id="1.10.510.10">
    <property type="entry name" value="Transferase(Phosphotransferase) domain 1"/>
    <property type="match status" value="1"/>
</dbReference>
<organism evidence="6 7">
    <name type="scientific">Deinococcus arenae</name>
    <dbReference type="NCBI Taxonomy" id="1452751"/>
    <lineage>
        <taxon>Bacteria</taxon>
        <taxon>Thermotogati</taxon>
        <taxon>Deinococcota</taxon>
        <taxon>Deinococci</taxon>
        <taxon>Deinococcales</taxon>
        <taxon>Deinococcaceae</taxon>
        <taxon>Deinococcus</taxon>
    </lineage>
</organism>
<comment type="caution">
    <text evidence="6">The sequence shown here is derived from an EMBL/GenBank/DDBJ whole genome shotgun (WGS) entry which is preliminary data.</text>
</comment>
<dbReference type="InterPro" id="IPR011009">
    <property type="entry name" value="Kinase-like_dom_sf"/>
</dbReference>
<dbReference type="SUPFAM" id="SSF56112">
    <property type="entry name" value="Protein kinase-like (PK-like)"/>
    <property type="match status" value="1"/>
</dbReference>
<evidence type="ECO:0000313" key="6">
    <source>
        <dbReference type="EMBL" id="GGM33324.1"/>
    </source>
</evidence>
<keyword evidence="3 6" id="KW-0418">Kinase</keyword>
<reference evidence="7" key="1">
    <citation type="journal article" date="2019" name="Int. J. Syst. Evol. Microbiol.">
        <title>The Global Catalogue of Microorganisms (GCM) 10K type strain sequencing project: providing services to taxonomists for standard genome sequencing and annotation.</title>
        <authorList>
            <consortium name="The Broad Institute Genomics Platform"/>
            <consortium name="The Broad Institute Genome Sequencing Center for Infectious Disease"/>
            <person name="Wu L."/>
            <person name="Ma J."/>
        </authorList>
    </citation>
    <scope>NUCLEOTIDE SEQUENCE [LARGE SCALE GENOMIC DNA]</scope>
    <source>
        <strain evidence="7">JCM 31047</strain>
    </source>
</reference>
<dbReference type="PROSITE" id="PS50011">
    <property type="entry name" value="PROTEIN_KINASE_DOM"/>
    <property type="match status" value="1"/>
</dbReference>
<dbReference type="PROSITE" id="PS00108">
    <property type="entry name" value="PROTEIN_KINASE_ST"/>
    <property type="match status" value="1"/>
</dbReference>
<dbReference type="GO" id="GO:0004674">
    <property type="term" value="F:protein serine/threonine kinase activity"/>
    <property type="evidence" value="ECO:0007669"/>
    <property type="project" value="UniProtKB-KW"/>
</dbReference>
<evidence type="ECO:0000256" key="3">
    <source>
        <dbReference type="ARBA" id="ARBA00022777"/>
    </source>
</evidence>
<feature type="domain" description="Protein kinase" evidence="5">
    <location>
        <begin position="1"/>
        <end position="289"/>
    </location>
</feature>
<dbReference type="AlphaFoldDB" id="A0A8H9GJT4"/>
<dbReference type="PANTHER" id="PTHR43289:SF6">
    <property type="entry name" value="SERINE_THREONINE-PROTEIN KINASE NEKL-3"/>
    <property type="match status" value="1"/>
</dbReference>
<evidence type="ECO:0000313" key="7">
    <source>
        <dbReference type="Proteomes" id="UP000600547"/>
    </source>
</evidence>
<keyword evidence="6" id="KW-0723">Serine/threonine-protein kinase</keyword>
<keyword evidence="2" id="KW-0547">Nucleotide-binding</keyword>
<dbReference type="InterPro" id="IPR000719">
    <property type="entry name" value="Prot_kinase_dom"/>
</dbReference>
<dbReference type="Pfam" id="PF00069">
    <property type="entry name" value="Pkinase"/>
    <property type="match status" value="1"/>
</dbReference>
<evidence type="ECO:0000259" key="5">
    <source>
        <dbReference type="PROSITE" id="PS50011"/>
    </source>
</evidence>
<protein>
    <submittedName>
        <fullName evidence="6">Serine/threonine protein kinase</fullName>
    </submittedName>
</protein>
<evidence type="ECO:0000256" key="2">
    <source>
        <dbReference type="ARBA" id="ARBA00022741"/>
    </source>
</evidence>
<dbReference type="GO" id="GO:0005524">
    <property type="term" value="F:ATP binding"/>
    <property type="evidence" value="ECO:0007669"/>
    <property type="project" value="UniProtKB-KW"/>
</dbReference>
<dbReference type="EMBL" id="BMQG01000002">
    <property type="protein sequence ID" value="GGM33324.1"/>
    <property type="molecule type" value="Genomic_DNA"/>
</dbReference>
<evidence type="ECO:0000256" key="4">
    <source>
        <dbReference type="ARBA" id="ARBA00022840"/>
    </source>
</evidence>
<dbReference type="CDD" id="cd14014">
    <property type="entry name" value="STKc_PknB_like"/>
    <property type="match status" value="1"/>
</dbReference>
<dbReference type="InterPro" id="IPR008271">
    <property type="entry name" value="Ser/Thr_kinase_AS"/>
</dbReference>
<sequence length="305" mass="32470">MRRGRTPQAGVFAARHLTGPDVKDFTPVNDVSAALTPAALTDRSVLSERSGVRCESACWAGRPVFLKTLVFDDPDTRARFEHEGSVARSVRHPLIVSPVAQSRDTLVFPLVDGVTLRDRLDQAPLAPDEATLVAGGVLAAVAALHAGGVTHHDLKPENVMLDGGRAAFDAVRVIDFGMSHSVHLPLDIHSGTRMGTPHFMAPEQFLGVRGDPRSDLYSVGVLLFDCLAGGPPFEDAFGWLAGLNECRAALPGPEALHGLLGQCLSRERERRPASAPALYADLSSAREALGLSPLPDLSAWTGECP</sequence>
<accession>A0A8H9GJT4</accession>
<evidence type="ECO:0000256" key="1">
    <source>
        <dbReference type="ARBA" id="ARBA00022679"/>
    </source>
</evidence>
<proteinExistence type="predicted"/>
<name>A0A8H9GJT4_9DEIO</name>
<keyword evidence="7" id="KW-1185">Reference proteome</keyword>
<dbReference type="PANTHER" id="PTHR43289">
    <property type="entry name" value="MITOGEN-ACTIVATED PROTEIN KINASE KINASE KINASE 20-RELATED"/>
    <property type="match status" value="1"/>
</dbReference>
<dbReference type="SMART" id="SM00220">
    <property type="entry name" value="S_TKc"/>
    <property type="match status" value="1"/>
</dbReference>
<gene>
    <name evidence="6" type="ORF">GCM10008956_06980</name>
</gene>